<dbReference type="EMBL" id="JAUSUT010000001">
    <property type="protein sequence ID" value="MDQ0383127.1"/>
    <property type="molecule type" value="Genomic_DNA"/>
</dbReference>
<gene>
    <name evidence="2" type="ORF">FB470_007121</name>
</gene>
<organism evidence="2 3">
    <name type="scientific">Amycolatopsis thermophila</name>
    <dbReference type="NCBI Taxonomy" id="206084"/>
    <lineage>
        <taxon>Bacteria</taxon>
        <taxon>Bacillati</taxon>
        <taxon>Actinomycetota</taxon>
        <taxon>Actinomycetes</taxon>
        <taxon>Pseudonocardiales</taxon>
        <taxon>Pseudonocardiaceae</taxon>
        <taxon>Amycolatopsis</taxon>
    </lineage>
</organism>
<keyword evidence="3" id="KW-1185">Reference proteome</keyword>
<evidence type="ECO:0000313" key="2">
    <source>
        <dbReference type="EMBL" id="MDQ0383127.1"/>
    </source>
</evidence>
<dbReference type="Proteomes" id="UP001229651">
    <property type="component" value="Unassembled WGS sequence"/>
</dbReference>
<evidence type="ECO:0000256" key="1">
    <source>
        <dbReference type="SAM" id="MobiDB-lite"/>
    </source>
</evidence>
<feature type="region of interest" description="Disordered" evidence="1">
    <location>
        <begin position="17"/>
        <end position="50"/>
    </location>
</feature>
<reference evidence="2 3" key="1">
    <citation type="submission" date="2023-07" db="EMBL/GenBank/DDBJ databases">
        <title>Sequencing the genomes of 1000 actinobacteria strains.</title>
        <authorList>
            <person name="Klenk H.-P."/>
        </authorList>
    </citation>
    <scope>NUCLEOTIDE SEQUENCE [LARGE SCALE GENOMIC DNA]</scope>
    <source>
        <strain evidence="2 3">DSM 45805</strain>
    </source>
</reference>
<proteinExistence type="predicted"/>
<accession>A0ABU0F6G6</accession>
<protein>
    <submittedName>
        <fullName evidence="2">Uncharacterized protein</fullName>
    </submittedName>
</protein>
<sequence>MTVRLVWTNPVIITSDGRAAGPVAWPPGEPAATVRPTGTVPRPRRTGERS</sequence>
<evidence type="ECO:0000313" key="3">
    <source>
        <dbReference type="Proteomes" id="UP001229651"/>
    </source>
</evidence>
<dbReference type="RefSeq" id="WP_306998892.1">
    <property type="nucleotide sequence ID" value="NZ_JAUSUT010000001.1"/>
</dbReference>
<name>A0ABU0F6G6_9PSEU</name>
<comment type="caution">
    <text evidence="2">The sequence shown here is derived from an EMBL/GenBank/DDBJ whole genome shotgun (WGS) entry which is preliminary data.</text>
</comment>